<dbReference type="OrthoDB" id="9781411at2"/>
<dbReference type="InterPro" id="IPR028325">
    <property type="entry name" value="VG_K_chnl"/>
</dbReference>
<feature type="transmembrane region" description="Helical" evidence="8">
    <location>
        <begin position="172"/>
        <end position="193"/>
    </location>
</feature>
<feature type="transmembrane region" description="Helical" evidence="8">
    <location>
        <begin position="119"/>
        <end position="143"/>
    </location>
</feature>
<keyword evidence="4 8" id="KW-1133">Transmembrane helix</keyword>
<dbReference type="Gene3D" id="1.10.287.70">
    <property type="match status" value="1"/>
</dbReference>
<evidence type="ECO:0000256" key="8">
    <source>
        <dbReference type="SAM" id="Phobius"/>
    </source>
</evidence>
<dbReference type="GO" id="GO:0005249">
    <property type="term" value="F:voltage-gated potassium channel activity"/>
    <property type="evidence" value="ECO:0007669"/>
    <property type="project" value="InterPro"/>
</dbReference>
<dbReference type="GO" id="GO:0001508">
    <property type="term" value="P:action potential"/>
    <property type="evidence" value="ECO:0007669"/>
    <property type="project" value="TreeGrafter"/>
</dbReference>
<name>A0A4R6IBM4_9MOLU</name>
<evidence type="ECO:0000256" key="3">
    <source>
        <dbReference type="ARBA" id="ARBA00022692"/>
    </source>
</evidence>
<organism evidence="10 11">
    <name type="scientific">Mycoplasma testudineum</name>
    <dbReference type="NCBI Taxonomy" id="244584"/>
    <lineage>
        <taxon>Bacteria</taxon>
        <taxon>Bacillati</taxon>
        <taxon>Mycoplasmatota</taxon>
        <taxon>Mollicutes</taxon>
        <taxon>Mycoplasmataceae</taxon>
        <taxon>Mycoplasma</taxon>
    </lineage>
</organism>
<dbReference type="EMBL" id="SNWN01000017">
    <property type="protein sequence ID" value="TDO18971.1"/>
    <property type="molecule type" value="Genomic_DNA"/>
</dbReference>
<keyword evidence="6 8" id="KW-0472">Membrane</keyword>
<dbReference type="PRINTS" id="PR00169">
    <property type="entry name" value="KCHANNEL"/>
</dbReference>
<dbReference type="Proteomes" id="UP000295518">
    <property type="component" value="Unassembled WGS sequence"/>
</dbReference>
<evidence type="ECO:0000256" key="1">
    <source>
        <dbReference type="ARBA" id="ARBA00004141"/>
    </source>
</evidence>
<dbReference type="PANTHER" id="PTHR11537:SF254">
    <property type="entry name" value="POTASSIUM VOLTAGE-GATED CHANNEL PROTEIN SHAB"/>
    <property type="match status" value="1"/>
</dbReference>
<proteinExistence type="predicted"/>
<feature type="transmembrane region" description="Helical" evidence="8">
    <location>
        <begin position="234"/>
        <end position="252"/>
    </location>
</feature>
<keyword evidence="3 8" id="KW-0812">Transmembrane</keyword>
<accession>A0A4R6IBM4</accession>
<dbReference type="AlphaFoldDB" id="A0A4R6IBM4"/>
<keyword evidence="7 10" id="KW-0407">Ion channel</keyword>
<evidence type="ECO:0000256" key="7">
    <source>
        <dbReference type="ARBA" id="ARBA00023303"/>
    </source>
</evidence>
<keyword evidence="2" id="KW-0813">Transport</keyword>
<feature type="transmembrane region" description="Helical" evidence="8">
    <location>
        <begin position="56"/>
        <end position="76"/>
    </location>
</feature>
<feature type="transmembrane region" description="Helical" evidence="8">
    <location>
        <begin position="264"/>
        <end position="289"/>
    </location>
</feature>
<feature type="transmembrane region" description="Helical" evidence="8">
    <location>
        <begin position="82"/>
        <end position="107"/>
    </location>
</feature>
<dbReference type="PANTHER" id="PTHR11537">
    <property type="entry name" value="VOLTAGE-GATED POTASSIUM CHANNEL"/>
    <property type="match status" value="1"/>
</dbReference>
<evidence type="ECO:0000256" key="4">
    <source>
        <dbReference type="ARBA" id="ARBA00022989"/>
    </source>
</evidence>
<evidence type="ECO:0000313" key="11">
    <source>
        <dbReference type="Proteomes" id="UP000295518"/>
    </source>
</evidence>
<dbReference type="RefSeq" id="WP_094254967.1">
    <property type="nucleotide sequence ID" value="NZ_NNCE01000009.1"/>
</dbReference>
<evidence type="ECO:0000259" key="9">
    <source>
        <dbReference type="Pfam" id="PF07885"/>
    </source>
</evidence>
<reference evidence="10 11" key="1">
    <citation type="submission" date="2019-03" db="EMBL/GenBank/DDBJ databases">
        <title>Genomic Encyclopedia of Archaeal and Bacterial Type Strains, Phase II (KMG-II): from individual species to whole genera.</title>
        <authorList>
            <person name="Goeker M."/>
        </authorList>
    </citation>
    <scope>NUCLEOTIDE SEQUENCE [LARGE SCALE GENOMIC DNA]</scope>
    <source>
        <strain evidence="10 11">ATCC 700618</strain>
    </source>
</reference>
<keyword evidence="5" id="KW-0406">Ion transport</keyword>
<dbReference type="InterPro" id="IPR013099">
    <property type="entry name" value="K_chnl_dom"/>
</dbReference>
<gene>
    <name evidence="10" type="ORF">EI74_0853</name>
</gene>
<feature type="transmembrane region" description="Helical" evidence="8">
    <location>
        <begin position="205"/>
        <end position="222"/>
    </location>
</feature>
<comment type="subcellular location">
    <subcellularLocation>
        <location evidence="1">Membrane</location>
        <topology evidence="1">Multi-pass membrane protein</topology>
    </subcellularLocation>
</comment>
<keyword evidence="11" id="KW-1185">Reference proteome</keyword>
<dbReference type="Pfam" id="PF07885">
    <property type="entry name" value="Ion_trans_2"/>
    <property type="match status" value="1"/>
</dbReference>
<protein>
    <submittedName>
        <fullName evidence="10">Voltage-gated potassium channel</fullName>
    </submittedName>
</protein>
<feature type="domain" description="Potassium channel" evidence="9">
    <location>
        <begin position="210"/>
        <end position="284"/>
    </location>
</feature>
<sequence>MINKPTNNFQDSMKNILHSNIKIRKRINYVVTNNSSNEAIVGYKSTKIAFNTLRQFYSYILLALILTSFAFVAIHLESSDLWVTILVATVEITLFLYLFIDYVLWMLSYSYRKKAKPIATILFPFTIIGIVLLLGMLPSLYVIDTLTSLSKGQNIESLSNNDSIFQFSKNLIFLRTGRIMLLLTAFGPFKLLVRVFKKEWKTLTYVFAAIIMLILLFAVIILNAERNANSNLNTYWDAIYFTTISVVTIGYGDISPVTEAGRAMVIILSLVGIALFAIPSGVIASSYLASIQDRVNSGKSKSKNVGRINIEKIRKNIVEFFYGPNYGKIHKDKKINMPAQEIELEKVYDEQIKTQKLIIELQKQIADLKEKPEN</sequence>
<dbReference type="GO" id="GO:0008076">
    <property type="term" value="C:voltage-gated potassium channel complex"/>
    <property type="evidence" value="ECO:0007669"/>
    <property type="project" value="InterPro"/>
</dbReference>
<comment type="caution">
    <text evidence="10">The sequence shown here is derived from an EMBL/GenBank/DDBJ whole genome shotgun (WGS) entry which is preliminary data.</text>
</comment>
<dbReference type="SUPFAM" id="SSF81324">
    <property type="entry name" value="Voltage-gated potassium channels"/>
    <property type="match status" value="1"/>
</dbReference>
<evidence type="ECO:0000256" key="6">
    <source>
        <dbReference type="ARBA" id="ARBA00023136"/>
    </source>
</evidence>
<evidence type="ECO:0000256" key="5">
    <source>
        <dbReference type="ARBA" id="ARBA00023065"/>
    </source>
</evidence>
<evidence type="ECO:0000256" key="2">
    <source>
        <dbReference type="ARBA" id="ARBA00022448"/>
    </source>
</evidence>
<evidence type="ECO:0000313" key="10">
    <source>
        <dbReference type="EMBL" id="TDO18971.1"/>
    </source>
</evidence>